<dbReference type="Proteomes" id="UP000198960">
    <property type="component" value="Unassembled WGS sequence"/>
</dbReference>
<dbReference type="STRING" id="673521.SAMN05660991_02817"/>
<name>A0A1H8UFD3_9ACTN</name>
<evidence type="ECO:0000313" key="3">
    <source>
        <dbReference type="Proteomes" id="UP000198960"/>
    </source>
</evidence>
<feature type="region of interest" description="Disordered" evidence="1">
    <location>
        <begin position="21"/>
        <end position="46"/>
    </location>
</feature>
<protein>
    <submittedName>
        <fullName evidence="2">Uncharacterized protein</fullName>
    </submittedName>
</protein>
<accession>A0A1H8UFD3</accession>
<sequence>MQDTQSDARVAAENVVEQLVDEAQEQQSSAGPVSRMLANPRRVRRA</sequence>
<dbReference type="AlphaFoldDB" id="A0A1H8UFD3"/>
<evidence type="ECO:0000256" key="1">
    <source>
        <dbReference type="SAM" id="MobiDB-lite"/>
    </source>
</evidence>
<evidence type="ECO:0000313" key="2">
    <source>
        <dbReference type="EMBL" id="SEP01338.1"/>
    </source>
</evidence>
<organism evidence="2 3">
    <name type="scientific">Trujillonella endophytica</name>
    <dbReference type="NCBI Taxonomy" id="673521"/>
    <lineage>
        <taxon>Bacteria</taxon>
        <taxon>Bacillati</taxon>
        <taxon>Actinomycetota</taxon>
        <taxon>Actinomycetes</taxon>
        <taxon>Geodermatophilales</taxon>
        <taxon>Geodermatophilaceae</taxon>
        <taxon>Trujillonella</taxon>
    </lineage>
</organism>
<keyword evidence="3" id="KW-1185">Reference proteome</keyword>
<dbReference type="EMBL" id="FOEE01000008">
    <property type="protein sequence ID" value="SEP01338.1"/>
    <property type="molecule type" value="Genomic_DNA"/>
</dbReference>
<dbReference type="RefSeq" id="WP_170861107.1">
    <property type="nucleotide sequence ID" value="NZ_FOEE01000008.1"/>
</dbReference>
<gene>
    <name evidence="2" type="ORF">SAMN05660991_02817</name>
</gene>
<reference evidence="3" key="1">
    <citation type="submission" date="2016-10" db="EMBL/GenBank/DDBJ databases">
        <authorList>
            <person name="Varghese N."/>
            <person name="Submissions S."/>
        </authorList>
    </citation>
    <scope>NUCLEOTIDE SEQUENCE [LARGE SCALE GENOMIC DNA]</scope>
    <source>
        <strain evidence="3">DSM 45413</strain>
    </source>
</reference>
<proteinExistence type="predicted"/>